<dbReference type="Gene3D" id="3.20.20.80">
    <property type="entry name" value="Glycosidases"/>
    <property type="match status" value="1"/>
</dbReference>
<dbReference type="InterPro" id="IPR017853">
    <property type="entry name" value="GH"/>
</dbReference>
<proteinExistence type="predicted"/>
<dbReference type="RefSeq" id="XP_033688356.1">
    <property type="nucleotide sequence ID" value="XM_033828142.1"/>
</dbReference>
<evidence type="ECO:0000259" key="2">
    <source>
        <dbReference type="Pfam" id="PF11790"/>
    </source>
</evidence>
<dbReference type="GO" id="GO:0016787">
    <property type="term" value="F:hydrolase activity"/>
    <property type="evidence" value="ECO:0007669"/>
    <property type="project" value="UniProtKB-KW"/>
</dbReference>
<protein>
    <submittedName>
        <fullName evidence="3">Glycoside hydrolase family 128 protein</fullName>
    </submittedName>
</protein>
<evidence type="ECO:0000256" key="1">
    <source>
        <dbReference type="SAM" id="SignalP"/>
    </source>
</evidence>
<keyword evidence="4" id="KW-1185">Reference proteome</keyword>
<reference evidence="3" key="1">
    <citation type="journal article" date="2020" name="Stud. Mycol.">
        <title>101 Dothideomycetes genomes: a test case for predicting lifestyles and emergence of pathogens.</title>
        <authorList>
            <person name="Haridas S."/>
            <person name="Albert R."/>
            <person name="Binder M."/>
            <person name="Bloem J."/>
            <person name="Labutti K."/>
            <person name="Salamov A."/>
            <person name="Andreopoulos B."/>
            <person name="Baker S."/>
            <person name="Barry K."/>
            <person name="Bills G."/>
            <person name="Bluhm B."/>
            <person name="Cannon C."/>
            <person name="Castanera R."/>
            <person name="Culley D."/>
            <person name="Daum C."/>
            <person name="Ezra D."/>
            <person name="Gonzalez J."/>
            <person name="Henrissat B."/>
            <person name="Kuo A."/>
            <person name="Liang C."/>
            <person name="Lipzen A."/>
            <person name="Lutzoni F."/>
            <person name="Magnuson J."/>
            <person name="Mondo S."/>
            <person name="Nolan M."/>
            <person name="Ohm R."/>
            <person name="Pangilinan J."/>
            <person name="Park H.-J."/>
            <person name="Ramirez L."/>
            <person name="Alfaro M."/>
            <person name="Sun H."/>
            <person name="Tritt A."/>
            <person name="Yoshinaga Y."/>
            <person name="Zwiers L.-H."/>
            <person name="Turgeon B."/>
            <person name="Goodwin S."/>
            <person name="Spatafora J."/>
            <person name="Crous P."/>
            <person name="Grigoriev I."/>
        </authorList>
    </citation>
    <scope>NUCLEOTIDE SEQUENCE</scope>
    <source>
        <strain evidence="3">CBS 122368</strain>
    </source>
</reference>
<dbReference type="OrthoDB" id="5985073at2759"/>
<keyword evidence="3" id="KW-0378">Hydrolase</keyword>
<gene>
    <name evidence="3" type="ORF">BU26DRAFT_515720</name>
</gene>
<dbReference type="GO" id="GO:0071966">
    <property type="term" value="P:fungal-type cell wall polysaccharide metabolic process"/>
    <property type="evidence" value="ECO:0007669"/>
    <property type="project" value="TreeGrafter"/>
</dbReference>
<dbReference type="InterPro" id="IPR053183">
    <property type="entry name" value="ASL1"/>
</dbReference>
<name>A0A6A6ITY7_9PLEO</name>
<keyword evidence="1" id="KW-0732">Signal</keyword>
<dbReference type="GO" id="GO:0009277">
    <property type="term" value="C:fungal-type cell wall"/>
    <property type="evidence" value="ECO:0007669"/>
    <property type="project" value="TreeGrafter"/>
</dbReference>
<feature type="signal peptide" evidence="1">
    <location>
        <begin position="1"/>
        <end position="19"/>
    </location>
</feature>
<evidence type="ECO:0000313" key="4">
    <source>
        <dbReference type="Proteomes" id="UP000800094"/>
    </source>
</evidence>
<organism evidence="3 4">
    <name type="scientific">Trematosphaeria pertusa</name>
    <dbReference type="NCBI Taxonomy" id="390896"/>
    <lineage>
        <taxon>Eukaryota</taxon>
        <taxon>Fungi</taxon>
        <taxon>Dikarya</taxon>
        <taxon>Ascomycota</taxon>
        <taxon>Pezizomycotina</taxon>
        <taxon>Dothideomycetes</taxon>
        <taxon>Pleosporomycetidae</taxon>
        <taxon>Pleosporales</taxon>
        <taxon>Massarineae</taxon>
        <taxon>Trematosphaeriaceae</taxon>
        <taxon>Trematosphaeria</taxon>
    </lineage>
</organism>
<dbReference type="Proteomes" id="UP000800094">
    <property type="component" value="Unassembled WGS sequence"/>
</dbReference>
<feature type="chain" id="PRO_5025415755" evidence="1">
    <location>
        <begin position="20"/>
        <end position="261"/>
    </location>
</feature>
<dbReference type="PANTHER" id="PTHR34154:SF10">
    <property type="entry name" value="ASL1-LIKE GLYCOSYL HYDROLASE CATALYTIC DOMAIN-CONTAINING PROTEIN"/>
    <property type="match status" value="1"/>
</dbReference>
<dbReference type="SUPFAM" id="SSF51445">
    <property type="entry name" value="(Trans)glycosidases"/>
    <property type="match status" value="1"/>
</dbReference>
<dbReference type="InterPro" id="IPR024655">
    <property type="entry name" value="Asl1_glyco_hydro_catalytic"/>
</dbReference>
<dbReference type="EMBL" id="ML987191">
    <property type="protein sequence ID" value="KAF2253352.1"/>
    <property type="molecule type" value="Genomic_DNA"/>
</dbReference>
<dbReference type="Pfam" id="PF11790">
    <property type="entry name" value="Glyco_hydro_cc"/>
    <property type="match status" value="1"/>
</dbReference>
<sequence>MLKSALLLSLAGLSTFTTAAPFKRGASGKRGVAFNDASVTKLFPTNGQFSWCYNWEATPKGGVADGLEYVPMLHSTEDVFTSGWDAFVDEAVGNGAKHLLSFNEPDQCGGGGTCMNDVGTAVAAHKQWVQPMAEKHPNVKIGAPAVTNGGAPMGLAYLKSFLQQCDGCKIDFAVAHWYSPGDVQGFKDYLNKFHDEVNMPVWVTEFAPTSGDIEGFVKEVTAWMDGQDWIERYAYHMAAPGVLVDGGSTGLSALGNVYASA</sequence>
<evidence type="ECO:0000313" key="3">
    <source>
        <dbReference type="EMBL" id="KAF2253352.1"/>
    </source>
</evidence>
<dbReference type="GeneID" id="54581472"/>
<dbReference type="PANTHER" id="PTHR34154">
    <property type="entry name" value="ALKALI-SENSITIVE LINKAGE PROTEIN 1"/>
    <property type="match status" value="1"/>
</dbReference>
<dbReference type="AlphaFoldDB" id="A0A6A6ITY7"/>
<accession>A0A6A6ITY7</accession>
<feature type="domain" description="Asl1-like glycosyl hydrolase catalytic" evidence="2">
    <location>
        <begin position="31"/>
        <end position="258"/>
    </location>
</feature>